<accession>A0ABR2E411</accession>
<keyword evidence="3" id="KW-1185">Reference proteome</keyword>
<protein>
    <submittedName>
        <fullName evidence="2">Uncharacterized protein</fullName>
    </submittedName>
</protein>
<proteinExistence type="predicted"/>
<comment type="caution">
    <text evidence="2">The sequence shown here is derived from an EMBL/GenBank/DDBJ whole genome shotgun (WGS) entry which is preliminary data.</text>
</comment>
<dbReference type="Proteomes" id="UP001472677">
    <property type="component" value="Unassembled WGS sequence"/>
</dbReference>
<dbReference type="EMBL" id="JBBPBM010000020">
    <property type="protein sequence ID" value="KAK8551914.1"/>
    <property type="molecule type" value="Genomic_DNA"/>
</dbReference>
<gene>
    <name evidence="2" type="ORF">V6N12_040534</name>
</gene>
<feature type="region of interest" description="Disordered" evidence="1">
    <location>
        <begin position="1"/>
        <end position="21"/>
    </location>
</feature>
<reference evidence="2 3" key="1">
    <citation type="journal article" date="2024" name="G3 (Bethesda)">
        <title>Genome assembly of Hibiscus sabdariffa L. provides insights into metabolisms of medicinal natural products.</title>
        <authorList>
            <person name="Kim T."/>
        </authorList>
    </citation>
    <scope>NUCLEOTIDE SEQUENCE [LARGE SCALE GENOMIC DNA]</scope>
    <source>
        <strain evidence="2">TK-2024</strain>
        <tissue evidence="2">Old leaves</tissue>
    </source>
</reference>
<evidence type="ECO:0000313" key="3">
    <source>
        <dbReference type="Proteomes" id="UP001472677"/>
    </source>
</evidence>
<name>A0ABR2E411_9ROSI</name>
<organism evidence="2 3">
    <name type="scientific">Hibiscus sabdariffa</name>
    <name type="common">roselle</name>
    <dbReference type="NCBI Taxonomy" id="183260"/>
    <lineage>
        <taxon>Eukaryota</taxon>
        <taxon>Viridiplantae</taxon>
        <taxon>Streptophyta</taxon>
        <taxon>Embryophyta</taxon>
        <taxon>Tracheophyta</taxon>
        <taxon>Spermatophyta</taxon>
        <taxon>Magnoliopsida</taxon>
        <taxon>eudicotyledons</taxon>
        <taxon>Gunneridae</taxon>
        <taxon>Pentapetalae</taxon>
        <taxon>rosids</taxon>
        <taxon>malvids</taxon>
        <taxon>Malvales</taxon>
        <taxon>Malvaceae</taxon>
        <taxon>Malvoideae</taxon>
        <taxon>Hibiscus</taxon>
    </lineage>
</organism>
<feature type="compositionally biased region" description="Basic and acidic residues" evidence="1">
    <location>
        <begin position="7"/>
        <end position="19"/>
    </location>
</feature>
<sequence length="81" mass="8709">MEISGGDDAKQSPREDKRAGGLKAAVFVDGRAGEHGVCGECGEPGDLLCGVHELWVDEIFQHAYNLHGDIIHSCTLGWSRC</sequence>
<evidence type="ECO:0000313" key="2">
    <source>
        <dbReference type="EMBL" id="KAK8551914.1"/>
    </source>
</evidence>
<evidence type="ECO:0000256" key="1">
    <source>
        <dbReference type="SAM" id="MobiDB-lite"/>
    </source>
</evidence>